<reference evidence="2" key="1">
    <citation type="submission" date="2018-02" db="EMBL/GenBank/DDBJ databases">
        <authorList>
            <person name="Cohen D.B."/>
            <person name="Kent A.D."/>
        </authorList>
    </citation>
    <scope>NUCLEOTIDE SEQUENCE</scope>
</reference>
<accession>A0A2N9GAQ4</accession>
<evidence type="ECO:0000259" key="1">
    <source>
        <dbReference type="Pfam" id="PF13966"/>
    </source>
</evidence>
<sequence length="312" mass="36665">MSRVLNGGWCTRQVWGSYGCGLCKGIMLGWDQFFKHLRFTVGRGDRVRLWHDCWYGDLALKDVFPILFECASHKDAFLNEVMVRQNGIVLWNVTFMRNFNDWDMDSVVEFLNLIESKAPVQEVVDGSWWHLRKNGRFDIRSFYDALRDSPHVTFPWKSIWRTKAPGRVRFFVWLAAWNKILTCDNLTKWGYTLVSWCCMCKCTGETVDHLLIHCWVASLLWSWILGVFGISWVLPQSVAELLFSWWNGLGCHESDVWNLVPLCLMWIVWKERNSPLKSDLMAALDKEVKSMDEDNWKFEGPRSRIHLISRRG</sequence>
<proteinExistence type="predicted"/>
<dbReference type="PANTHER" id="PTHR36617:SF15">
    <property type="entry name" value="REVERSE TRANSCRIPTASE ZINC-BINDING DOMAIN-CONTAINING PROTEIN"/>
    <property type="match status" value="1"/>
</dbReference>
<protein>
    <recommendedName>
        <fullName evidence="1">Reverse transcriptase zinc-binding domain-containing protein</fullName>
    </recommendedName>
</protein>
<dbReference type="PANTHER" id="PTHR36617">
    <property type="entry name" value="PROTEIN, PUTATIVE-RELATED"/>
    <property type="match status" value="1"/>
</dbReference>
<feature type="domain" description="Reverse transcriptase zinc-binding" evidence="1">
    <location>
        <begin position="137"/>
        <end position="221"/>
    </location>
</feature>
<dbReference type="Pfam" id="PF13966">
    <property type="entry name" value="zf-RVT"/>
    <property type="match status" value="1"/>
</dbReference>
<evidence type="ECO:0000313" key="2">
    <source>
        <dbReference type="EMBL" id="SPC96449.1"/>
    </source>
</evidence>
<dbReference type="InterPro" id="IPR026960">
    <property type="entry name" value="RVT-Znf"/>
</dbReference>
<name>A0A2N9GAQ4_FAGSY</name>
<dbReference type="EMBL" id="OIVN01001668">
    <property type="protein sequence ID" value="SPC96449.1"/>
    <property type="molecule type" value="Genomic_DNA"/>
</dbReference>
<organism evidence="2">
    <name type="scientific">Fagus sylvatica</name>
    <name type="common">Beechnut</name>
    <dbReference type="NCBI Taxonomy" id="28930"/>
    <lineage>
        <taxon>Eukaryota</taxon>
        <taxon>Viridiplantae</taxon>
        <taxon>Streptophyta</taxon>
        <taxon>Embryophyta</taxon>
        <taxon>Tracheophyta</taxon>
        <taxon>Spermatophyta</taxon>
        <taxon>Magnoliopsida</taxon>
        <taxon>eudicotyledons</taxon>
        <taxon>Gunneridae</taxon>
        <taxon>Pentapetalae</taxon>
        <taxon>rosids</taxon>
        <taxon>fabids</taxon>
        <taxon>Fagales</taxon>
        <taxon>Fagaceae</taxon>
        <taxon>Fagus</taxon>
    </lineage>
</organism>
<gene>
    <name evidence="2" type="ORF">FSB_LOCUS24331</name>
</gene>
<dbReference type="AlphaFoldDB" id="A0A2N9GAQ4"/>